<evidence type="ECO:0000313" key="3">
    <source>
        <dbReference type="Proteomes" id="UP000319103"/>
    </source>
</evidence>
<dbReference type="EMBL" id="VIGB01000003">
    <property type="protein sequence ID" value="TQF03679.1"/>
    <property type="molecule type" value="Genomic_DNA"/>
</dbReference>
<accession>A0A540W3S9</accession>
<dbReference type="SUPFAM" id="SSF109998">
    <property type="entry name" value="Triger factor/SurA peptide-binding domain-like"/>
    <property type="match status" value="1"/>
</dbReference>
<dbReference type="RefSeq" id="WP_141634294.1">
    <property type="nucleotide sequence ID" value="NZ_VIGB01000003.1"/>
</dbReference>
<dbReference type="Proteomes" id="UP000319103">
    <property type="component" value="Unassembled WGS sequence"/>
</dbReference>
<dbReference type="PROSITE" id="PS51257">
    <property type="entry name" value="PROKAR_LIPOPROTEIN"/>
    <property type="match status" value="1"/>
</dbReference>
<feature type="chain" id="PRO_5039257900" description="Lipoprotein" evidence="1">
    <location>
        <begin position="26"/>
        <end position="210"/>
    </location>
</feature>
<keyword evidence="1" id="KW-0732">Signal</keyword>
<reference evidence="2 3" key="1">
    <citation type="submission" date="2019-06" db="EMBL/GenBank/DDBJ databases">
        <title>Description of Kitasatospora acidophila sp. nov. isolated from pine grove soil, and reclassification of Streptomyces novaecaesareae to Kitasatospora novaeceasareae comb. nov.</title>
        <authorList>
            <person name="Kim M.J."/>
        </authorList>
    </citation>
    <scope>NUCLEOTIDE SEQUENCE [LARGE SCALE GENOMIC DNA]</scope>
    <source>
        <strain evidence="2 3">MMS16-CNU292</strain>
    </source>
</reference>
<name>A0A540W3S9_9ACTN</name>
<protein>
    <recommendedName>
        <fullName evidence="4">Lipoprotein</fullName>
    </recommendedName>
</protein>
<sequence>MIRSSSVRRTLPALGVLLGALALSACGGQPPRPGAAALIGSDRITVAQVEARVAEFRDQAAKLPSGQYQEQAGLVGATVYGMVFDQVVARALADRQLSVSDTEVAQLRQQEVAALAGEAALEQNLLLRNGVPAQEIDGYLREQIGLQKLAKVSGQQLGTTDGNQAVHQLLTIASEELRVTVNPRYGSWDPAQAVLDNPSEPWLPQSGAAA</sequence>
<gene>
    <name evidence="2" type="ORF">E6W39_17375</name>
</gene>
<feature type="signal peptide" evidence="1">
    <location>
        <begin position="1"/>
        <end position="25"/>
    </location>
</feature>
<dbReference type="InterPro" id="IPR027304">
    <property type="entry name" value="Trigger_fact/SurA_dom_sf"/>
</dbReference>
<dbReference type="OrthoDB" id="3212108at2"/>
<evidence type="ECO:0008006" key="4">
    <source>
        <dbReference type="Google" id="ProtNLM"/>
    </source>
</evidence>
<evidence type="ECO:0000313" key="2">
    <source>
        <dbReference type="EMBL" id="TQF03679.1"/>
    </source>
</evidence>
<proteinExistence type="predicted"/>
<dbReference type="AlphaFoldDB" id="A0A540W3S9"/>
<keyword evidence="3" id="KW-1185">Reference proteome</keyword>
<organism evidence="2 3">
    <name type="scientific">Kitasatospora acidiphila</name>
    <dbReference type="NCBI Taxonomy" id="2567942"/>
    <lineage>
        <taxon>Bacteria</taxon>
        <taxon>Bacillati</taxon>
        <taxon>Actinomycetota</taxon>
        <taxon>Actinomycetes</taxon>
        <taxon>Kitasatosporales</taxon>
        <taxon>Streptomycetaceae</taxon>
        <taxon>Kitasatospora</taxon>
    </lineage>
</organism>
<comment type="caution">
    <text evidence="2">The sequence shown here is derived from an EMBL/GenBank/DDBJ whole genome shotgun (WGS) entry which is preliminary data.</text>
</comment>
<evidence type="ECO:0000256" key="1">
    <source>
        <dbReference type="SAM" id="SignalP"/>
    </source>
</evidence>